<sequence>MASVSGGFAKANEVASPVITDWSGDINGTTASAAWSRTADRLVVTTFGSGSCPRAIQRVELTGPQEIYLTVVDTGVEPLTPATSGAAANSVTYPRACTRDLRPYTMVVIPPASASADKTLTVRGLGRPIELAPIN</sequence>
<reference evidence="1" key="1">
    <citation type="submission" date="2024-05" db="EMBL/GenBank/DDBJ databases">
        <authorList>
            <person name="Cai S.Y."/>
            <person name="Jin L.M."/>
            <person name="Li H.R."/>
        </authorList>
    </citation>
    <scope>NUCLEOTIDE SEQUENCE</scope>
    <source>
        <strain evidence="1">A5-74</strain>
    </source>
</reference>
<gene>
    <name evidence="1" type="ORF">ABLG96_08155</name>
</gene>
<evidence type="ECO:0000313" key="1">
    <source>
        <dbReference type="EMBL" id="XCG65249.1"/>
    </source>
</evidence>
<dbReference type="AlphaFoldDB" id="A0AAU8DSW9"/>
<dbReference type="RefSeq" id="WP_353650856.1">
    <property type="nucleotide sequence ID" value="NZ_CP159218.1"/>
</dbReference>
<organism evidence="1">
    <name type="scientific">Nakamurella sp. A5-74</name>
    <dbReference type="NCBI Taxonomy" id="3158264"/>
    <lineage>
        <taxon>Bacteria</taxon>
        <taxon>Bacillati</taxon>
        <taxon>Actinomycetota</taxon>
        <taxon>Actinomycetes</taxon>
        <taxon>Nakamurellales</taxon>
        <taxon>Nakamurellaceae</taxon>
        <taxon>Nakamurella</taxon>
    </lineage>
</organism>
<proteinExistence type="predicted"/>
<protein>
    <submittedName>
        <fullName evidence="1">Uncharacterized protein</fullName>
    </submittedName>
</protein>
<name>A0AAU8DSW9_9ACTN</name>
<accession>A0AAU8DSW9</accession>
<dbReference type="EMBL" id="CP159218">
    <property type="protein sequence ID" value="XCG65249.1"/>
    <property type="molecule type" value="Genomic_DNA"/>
</dbReference>